<protein>
    <submittedName>
        <fullName evidence="2">Uncharacterized protein</fullName>
    </submittedName>
</protein>
<sequence>MRRDWLIFLLWCIVVFEFFVLLIVILNTFDHLSISLFYGELKNLQTLLGAIIGFSGLAWVTYRNSDLAQRRDVRIAEERLQQRTIESDTRRASLSIALAWEAANIVGDIVSIRRHLIEIIERKLDTVDNRVAENVQIIINDIQQIPNPTLYQNAISETIILSSNSIARLSKFYYDLHVLKRDGKSAFNASTILDGVERLEYTATLGNSALRVLRLSGNNTQQFPKEFTLYKPSTG</sequence>
<keyword evidence="1" id="KW-0472">Membrane</keyword>
<keyword evidence="1" id="KW-1133">Transmembrane helix</keyword>
<evidence type="ECO:0000313" key="3">
    <source>
        <dbReference type="Proteomes" id="UP001164020"/>
    </source>
</evidence>
<accession>A0ABY7C2T8</accession>
<evidence type="ECO:0000256" key="1">
    <source>
        <dbReference type="SAM" id="Phobius"/>
    </source>
</evidence>
<reference evidence="2" key="1">
    <citation type="submission" date="2022-12" db="EMBL/GenBank/DDBJ databases">
        <title>Jiella pelagia sp. nov., isolated from phosphonate enriched culture of Northwest Pacific surface seawater.</title>
        <authorList>
            <person name="Shin D.Y."/>
            <person name="Hwang C.Y."/>
        </authorList>
    </citation>
    <scope>NUCLEOTIDE SEQUENCE</scope>
    <source>
        <strain evidence="2">HL-NP1</strain>
    </source>
</reference>
<organism evidence="2 3">
    <name type="scientific">Jiella pelagia</name>
    <dbReference type="NCBI Taxonomy" id="2986949"/>
    <lineage>
        <taxon>Bacteria</taxon>
        <taxon>Pseudomonadati</taxon>
        <taxon>Pseudomonadota</taxon>
        <taxon>Alphaproteobacteria</taxon>
        <taxon>Hyphomicrobiales</taxon>
        <taxon>Aurantimonadaceae</taxon>
        <taxon>Jiella</taxon>
    </lineage>
</organism>
<keyword evidence="3" id="KW-1185">Reference proteome</keyword>
<keyword evidence="1" id="KW-0812">Transmembrane</keyword>
<feature type="transmembrane region" description="Helical" evidence="1">
    <location>
        <begin position="46"/>
        <end position="62"/>
    </location>
</feature>
<dbReference type="RefSeq" id="WP_268881789.1">
    <property type="nucleotide sequence ID" value="NZ_CP114029.1"/>
</dbReference>
<dbReference type="Proteomes" id="UP001164020">
    <property type="component" value="Chromosome"/>
</dbReference>
<proteinExistence type="predicted"/>
<gene>
    <name evidence="2" type="ORF">OH818_03390</name>
</gene>
<name>A0ABY7C2T8_9HYPH</name>
<evidence type="ECO:0000313" key="2">
    <source>
        <dbReference type="EMBL" id="WAP69349.1"/>
    </source>
</evidence>
<feature type="transmembrane region" description="Helical" evidence="1">
    <location>
        <begin position="7"/>
        <end position="26"/>
    </location>
</feature>
<dbReference type="EMBL" id="CP114029">
    <property type="protein sequence ID" value="WAP69349.1"/>
    <property type="molecule type" value="Genomic_DNA"/>
</dbReference>